<evidence type="ECO:0000313" key="3">
    <source>
        <dbReference type="EMBL" id="CAK9888267.1"/>
    </source>
</evidence>
<gene>
    <name evidence="3" type="ORF">PS652_01091</name>
    <name evidence="4" type="ORF">PS652_01251</name>
</gene>
<dbReference type="SMART" id="SM00912">
    <property type="entry name" value="Haemagg_act"/>
    <property type="match status" value="1"/>
</dbReference>
<feature type="compositionally biased region" description="Polar residues" evidence="1">
    <location>
        <begin position="5169"/>
        <end position="5179"/>
    </location>
</feature>
<feature type="region of interest" description="Disordered" evidence="1">
    <location>
        <begin position="5163"/>
        <end position="5189"/>
    </location>
</feature>
<evidence type="ECO:0000313" key="4">
    <source>
        <dbReference type="EMBL" id="VVM60218.1"/>
    </source>
</evidence>
<protein>
    <recommendedName>
        <fullName evidence="2">Filamentous haemagglutinin FhaB/tRNA nuclease CdiA-like TPS domain-containing protein</fullName>
    </recommendedName>
</protein>
<dbReference type="Proteomes" id="UP000326595">
    <property type="component" value="Chromosome"/>
</dbReference>
<dbReference type="Pfam" id="PF13332">
    <property type="entry name" value="Fil_haemagg_2"/>
    <property type="match status" value="6"/>
</dbReference>
<dbReference type="Gene3D" id="2.160.20.10">
    <property type="entry name" value="Single-stranded right-handed beta-helix, Pectin lyase-like"/>
    <property type="match status" value="1"/>
</dbReference>
<name>A0A5E6R7N7_PSEFL</name>
<dbReference type="GO" id="GO:0003824">
    <property type="term" value="F:catalytic activity"/>
    <property type="evidence" value="ECO:0007669"/>
    <property type="project" value="UniProtKB-ARBA"/>
</dbReference>
<dbReference type="NCBIfam" id="TIGR01901">
    <property type="entry name" value="adhes_NPXG"/>
    <property type="match status" value="1"/>
</dbReference>
<evidence type="ECO:0000256" key="1">
    <source>
        <dbReference type="SAM" id="MobiDB-lite"/>
    </source>
</evidence>
<dbReference type="Pfam" id="PF05594">
    <property type="entry name" value="Fil_haemagg"/>
    <property type="match status" value="36"/>
</dbReference>
<reference evidence="4" key="1">
    <citation type="submission" date="2019-09" db="EMBL/GenBank/DDBJ databases">
        <authorList>
            <person name="Chandra G."/>
            <person name="Truman W A."/>
        </authorList>
    </citation>
    <scope>NUCLEOTIDE SEQUENCE [LARGE SCALE GENOMIC DNA]</scope>
    <source>
        <strain evidence="4">PS652</strain>
    </source>
</reference>
<feature type="region of interest" description="Disordered" evidence="1">
    <location>
        <begin position="4812"/>
        <end position="4846"/>
    </location>
</feature>
<dbReference type="NCBIfam" id="TIGR01731">
    <property type="entry name" value="fil_hemag_20aa"/>
    <property type="match status" value="82"/>
</dbReference>
<dbReference type="InterPro" id="IPR011050">
    <property type="entry name" value="Pectin_lyase_fold/virulence"/>
</dbReference>
<feature type="region of interest" description="Disordered" evidence="1">
    <location>
        <begin position="5521"/>
        <end position="5553"/>
    </location>
</feature>
<evidence type="ECO:0000313" key="5">
    <source>
        <dbReference type="Proteomes" id="UP000326595"/>
    </source>
</evidence>
<dbReference type="InterPro" id="IPR010069">
    <property type="entry name" value="CdiA_FHA1_rpt"/>
</dbReference>
<dbReference type="RefSeq" id="WP_038994207.1">
    <property type="nucleotide sequence ID" value="NZ_OZ024668.1"/>
</dbReference>
<dbReference type="InterPro" id="IPR008619">
    <property type="entry name" value="Filamentous_hemagglutn_rpt"/>
</dbReference>
<accession>A0A5E6R7N7</accession>
<dbReference type="EMBL" id="CABVHG010000005">
    <property type="protein sequence ID" value="VVM60218.1"/>
    <property type="molecule type" value="Genomic_DNA"/>
</dbReference>
<feature type="domain" description="Filamentous haemagglutinin FhaB/tRNA nuclease CdiA-like TPS" evidence="2">
    <location>
        <begin position="64"/>
        <end position="185"/>
    </location>
</feature>
<feature type="region of interest" description="Disordered" evidence="1">
    <location>
        <begin position="4970"/>
        <end position="4989"/>
    </location>
</feature>
<dbReference type="InterPro" id="IPR025157">
    <property type="entry name" value="Hemagglutinin_rpt"/>
</dbReference>
<dbReference type="EMBL" id="OZ024668">
    <property type="protein sequence ID" value="CAK9888267.1"/>
    <property type="molecule type" value="Genomic_DNA"/>
</dbReference>
<dbReference type="InterPro" id="IPR008638">
    <property type="entry name" value="FhaB/CdiA-like_TPS"/>
</dbReference>
<reference evidence="3 5" key="2">
    <citation type="submission" date="2024-03" db="EMBL/GenBank/DDBJ databases">
        <authorList>
            <person name="Alaster D. Moffat"/>
            <person name="Govind Chandra"/>
            <person name="Andrew W. Truman"/>
        </authorList>
    </citation>
    <scope>NUCLEOTIDE SEQUENCE [LARGE SCALE GENOMIC DNA]</scope>
    <source>
        <strain evidence="3">PS652</strain>
    </source>
</reference>
<proteinExistence type="predicted"/>
<dbReference type="InterPro" id="IPR012334">
    <property type="entry name" value="Pectin_lyas_fold"/>
</dbReference>
<feature type="compositionally biased region" description="Basic and acidic residues" evidence="1">
    <location>
        <begin position="4826"/>
        <end position="4837"/>
    </location>
</feature>
<dbReference type="SUPFAM" id="SSF51126">
    <property type="entry name" value="Pectin lyase-like"/>
    <property type="match status" value="1"/>
</dbReference>
<organism evidence="4">
    <name type="scientific">Pseudomonas fluorescens</name>
    <dbReference type="NCBI Taxonomy" id="294"/>
    <lineage>
        <taxon>Bacteria</taxon>
        <taxon>Pseudomonadati</taxon>
        <taxon>Pseudomonadota</taxon>
        <taxon>Gammaproteobacteria</taxon>
        <taxon>Pseudomonadales</taxon>
        <taxon>Pseudomonadaceae</taxon>
        <taxon>Pseudomonas</taxon>
    </lineage>
</organism>
<dbReference type="Pfam" id="PF05860">
    <property type="entry name" value="TPS"/>
    <property type="match status" value="1"/>
</dbReference>
<evidence type="ECO:0000259" key="2">
    <source>
        <dbReference type="SMART" id="SM00912"/>
    </source>
</evidence>
<sequence>MDVSQFAFLARQPSARLKTRDHFWGMPRRGLAFLLANVMFWQPLWAQAEGIVVSAPGTTLGQAGNGVPIVNIAAPNGNGLSHNQFQDYNVGQQGVILNNATNRTQDTQLGGIIVGNPNLDGRAANIILNEVNGGSPSQLKGYTEVAGQSAHVIVANPYGISCDGCGFINTPRATLSTGKAVIENGQITHYQVDQGSVAIEGAGLNAGNVDRFEIITRSARINARINANKLEVIAGANDVDASTLKATARAANPADAPQLTIDSSALGGMYAGAIKLVGTEAGVGVKLDGTLAASAGDIQLDANGHLSLAQTVASGAVEIKAASAQLQGPVYAASTLDVETRGDLESRKSLAAADRISLSSGGQLRNQDVIEAGVNADNSRNTQGDLSISAEYLDNRGASLIASRNLAVNTNLATNNQGGTLSARQALTLSAGSLDNQNRGRVLSTGSLQLNAEQLLNAQGGLVTSSGPFTASLGQLNNRSGELSSLDAMALNVTRLDNLAGLVSAGTGLSINAREAINNQAGRTAAGQDLKIVAGSLDNSQKGLLSSQGTLGLEVAGALTNHHQGRIESIAALAVKVGELDNQQGGSLASEQALDLTARTVKNSQGGSIASAQALNASIGSLDQQGKGHLYSNTSLSLDLNQGHLNNQDGLINSAGQLTLKNLGSVDNRSGEISSPESFAVVASTINNDAGKLLSDRALTLQVAQQLSNGAGLITANGLHLDVASLINGQQGKIHSRSTLNAKVTRELDNRGGSITADGAAQLNAGTLINSAGKLASQGALQIQAGQLNNQRNGQVSSEDTLQLTSGLLDNSSGGRIFSRKDLTANVTGLDQQGDGHLYSAANLSLDLNRGHLNNQSGLINAPGTLLLKNLNSVENQGGEISSVQAFDFSADTLGNRDGKVLSDQALNLTILRALDNTKGLIKASSLQMHAGRVNNGGGELQAREGLKLSADGVLDNRSGKILGRDLLLNVASLDNAQGLIQSDSGLKLNSSGAVNNRNGTVHSGQALELTGASLDNTLGKLTSGGALTATIAGNLLNQTGLFAAGQGLQLSSADLNNQAGQLSAGGTLQLRAGLLDNRNSGRVDGTGLTVSINGLDQRNDGHLSSQADLNLDLNHGYLNNQDGLINAPGQLLLSNLVTVDNQGGEISSVRGFGLTAQQLDNRSGKVLSEQTLTLRIAKALENAKGLVSARGLDLELGSLANNEGSLNAGQSLTLKVARGLDNREGEILANDTSLVVGSLDNSQGVVQGDHGLTLSADGAISNAGGTLSAGNTLTLSAASVNNTDGKLTSDGALTARIAGHLLNQAGLIAAADDLQLGTGSLDNLSQGRLTSKANLLLDGTRIDNRTGRIAAVGVLKINAGALDNRQGGLLNSGKAMHLAVDTLDNRAGEISSVTQLDLTGRQLDNSGGRLLANADLQLTLDRLNNQIKGIISGQQSVTLNAAHLDNSDQGSVFAKRNLNMTLREATARDATLDGQLNNQQGTLRSDGALTLHTVSLNNNRGRASSAQVLVLSAQGVVTNQGGELLSADTLNLTSASLDNRQGHIVADGAVRVATGALNNQQSGRLTSADDLTLMAGEVDNREHGRIASGKTLDASIAGLDQRGGGEFYSNSALTLNMNRGYLNNTTGLINAPGPLVLQNLAGVVNQGGEISSKQAFAVAAQSFDNSTGKLLSDQALTLKVDQALKNVKGRIAAAGLQAQGGSLDNTTGVFTSSTDLALSLSGDLLNQQGEVSAAGFSVVNAATLNNHQGEVTSDGSLELRIKGALTNHDGKLGAGQQLRVMALSLDNSLGGSLATDGSLTVKVDGLLDNQAKGSLLAKGVMDVQAGSLDNRGGSFVGQNLLTVRSNALDNRGGKVRASRDLLLQVGQLDNRHGELKSKQALTFSGQQLNNQDGLLRATGPLRLNADTVTNSRGRISSQSDLEATVGALNQQGGELVAEGDLTLVATTLDNRDGGLVAATKALKLKAGTVDNRAGEISSQGDTDFSGQRLDNSAGKLMVASALELAVAQVINNAKGLVFAQNARVTGARLDNNQGTFAGKHSLMIQLSATPELDGRLTNSGGKINSEGRLQLQGQVIDNSNGNLSSAGTLDIASVADLLNRSGTVETAGSLILTSAMLDNSLQGLIKSDGAAKLTTGLFSNTPGGRLISADSLELTAAQVNNGGRIASAGALRANVKGLTQQGGELISKTALDLDLNNGQLNNQGVINAPSLLLKNLNGVNNQNGEISSTQAFTLTASNLDNSNGKLISNQALTLRVNHALANVKGLISAAALQVRSASLDNQGGLLSSRGDLGLAIDGTLKNQVGTVIADGSSRFSAASLENSDGQISSKGDLKASVTTVSNQNGLLIAEGALVLDGTTLDNRNNGLVGAIGDVQLKVVDVDNRGGEIFSTSGVSLQGLQLNNSDGGRVVGVKALSLTVDKLLNHSNGLLSTLAGMSLTGVSLDNSGGRLLSQQGLDLVLSGEALNRQGLISSEGQLRLQAANLDNRQGSLSSAGALSVTTLQAVDNQGGELVTDSTLDVHSASLDNSQKGTLSSKAALNITTGAMDNSHGGVVSSTETLDITAGPLTNQDGGQLASSKALTARVSSLDQQGGKLFSSTAVTLDLSQGQLNNQGGLINGPLLVLKNLKGVNNQGGEISSAQAFTLAADNLQNNDGKLLSNQALTLRVNQALNNVKGLIAAQSIDGHAAMLDNSGGMLTSRSDLLLNINGLLRNQNDGLINATDTLTLNSTAMDNRKGALLGKAIAIDFGAATGDLDNRGGLITTAGALTLQHLRDLNNQGGELSSAQRLELTGRTLDNSNGKLISNNLLSLKGLDLLNQGGLMSGWQGLNISAGSLDNRNGGTVSSRFGNLDAHLTNSLLNSTGGALVSQKALSVNAASLDNSAKGILSSGTSQRLIVSGQLDNGQGGLIDSGTTLEIQGQALGNAGGSIQAQQAIDINGTDLDNSSGTLASNGTVTLDLLGKLINTNGKLASGSALMIKRSAQIDNQGGQLASQGLLSLFTGNLDNRNRGTVAASGQLSLNASGAVLNSGDGLIYSQNAGVSLKAGRLGNAAGTVQSQADLDIEVAADLDNQGGKILAQTGDATLKAGSIDNRAGTLASLNGALQARTLGVLRNGFDLDNRQGGILQAQRLQLISTSVGNNGGRIAAQTGDVNVTAATFDNRNGGLYSQGAVKVSGHDFINGGDARGQIAGNLVEFNLSGALNNQQGIIESDSTLSVRAASLANQQGQLRALGRSGKTEFEIGGLLDNRGGVLETANSDLTLNASDFQNSGGSVLHAGRGTFDISTANLTRAGGNLVTRGGLTLSADHWTNSSVIQAGRLTVNVNTLNQVAGGQLLASDSLVGNGGNWNNDGLIASDGSLKLNLGGSYSGSGRASSVGSFELSAAQLNLAAAGSLAGGGDTSIDVAGLLANQGRLTSAADLRIGAGSVQNTGTLGATQNLDLTAQSLFNGRDAADSNIRGFMFSGEDSTFNLNNLTNDYGEVYSLGNLTVAGFTKATFAQSVRNVSGSMQSRVDLRLSANEVVNEREKFKLNQRLTSVAVDLSCSQHCGGGWSDKRPVITMSRTVESVIEANSPSATLGAGGNLEIASQNFTNRYSVVSAANDLTIRGENIVNLGATGGSGTESRRYDGTSKIYRNQYNQLSQAVQDFNRSSPAGAPVDEAAFATLMSKLSPSLFPGINQPLVVQGNGESMAPAVIQAGGNAQLTASNDISNISVLKTALAVNDRSLDTQVGANKAPVILLNAQLPPNLAQQQINPLSLPGFSLPVGQNGLFRLSGETSSTSASSAPQSWTMGAAAISSTQRQQTLPETHSRAIETANAAQVSASTHQVSVAAREASGIDASSRVINTADVVEADTGVWQSGRTVTGEITQGNKVNGLDLSNGSSQSADKAVQLDLDLPGLAPAERDALVSVNAPQPSVVSPFAPVPRDGQTSINLPGAIPVEVDVPNMGERLGPVVANPLAVAKQITSAADQVVNRVQGLPDNTARSQPHKYLIETNPALTDLKQFMSSDYLLANLGYNPDDSWKRLGDGYYEQRLIQQAVVARTGERLLAGQTSDEQLFKYLMDNAIQSKQKLDLAIGVSLTAEQVAALTHDIVWMERAEVKGEQVLVPVLYLAHSNNRLAPNGALIAGNNLNLIAGHNLDNVGTLRASNNLSAQAGNNLVNSGLVEAGNRLDLLAGNNLVNKAGGIIAGRDVSLSAIDGDVINERSVSSFQTASGGYSERRDFLDSAARIEAANNLSLQSGRDVSNLGGVIKSGADTSIKAGRDINLASVEQVSGTSRGTHFKDQRITQHGSSLEAGRDLSLSGGRDISAIASQIDAKRDIAMAATGDLSLSSAANEQHFYSKSKKVTAQEDRINQVSTTLNAGGNIALSAGNDMDIIASRVKGGADVDLDAGRDLNIASAKDESASFYLKKSKGSLGRSSSKQQESYHSTNVASVIEAGHDLTVNASKTASGGIALDGGRDVSVIGSQLKAGNDLLVGATGDIAVLSGIEEHGEYSKKTKSGFLGLSKSGKSQLQTSATQVASVLEASHDVVVAAGSDVRVRASETKAGNDVELRAGLIDAGGDINLVSANDTAYSRSEEYRKKTGLSTSGGFVSVASAKESGRQAQSSTSVGSQVTAERDAMLQAERDINVEGSGISAGRNVSLNAGRDVNVVAAQSEQSETNWSKEKRAGFGVSSDDNGVSMFVGAERLKTKDRLEQQLASASQIKAGNDLDINAKRDINQSGSDLLADNDINFNAGRDINVDAARETRTLEQMREHSTHGATATLNHNFGKTKDAINGAGKGENGVSKGSSTLRAVDSIGEFLSGPTGDGKMGDSIQRSHQEQVEESNRASTLNAGNDLNFKAGNDVTVKGGQLQAGRDIVVQGRDINLDVAKGSVSQESSQRVIWAGLHGGTSGGFKAGVGGSYGEALEDGTQGTSTPTQLQAGRDVKLDAGNDLNMTATQVQAGRDIDLAAANDLNIRSAQNDSSSDSNRHNGGGEVGLTVGSEGVGIYVSVSMGKGNLDRDALRQQDAYLYAGDRLNFTSGKDTTIAGANLRGDEVTGRVGGDLNVSSVANSGEVKGKEFDISVTATFGPGAGVSGSVGYGQTTGKTDWVEDQTRITGKNKVDIRTENHTQLDGALIAADNGNLKLDTDTLGFSDIAGKDKEHGYYLNAGGSYSAGKGNTTQDSTQVGKGGRGEDAKTSWSVNGWEYDKDREQIVRATVGDGQIVVRKDAESGDDSTAGLNRDVDKAYEITRDEESRTDLYVTGSSVDAVLKTDETLKQWSNSLLDYDETALANYEEASKGVNAVINRMERVLGREMAAGAAQIGGRDLAENTLEALIISGLSRSAAMEMMGDAKFQERVLKQLSDFWKLSETELREVQNSLPKGSELSGYENPKALLLDALVIKAEESKARREHELNHLQKTLRYTSAISKYIKDNDEKAQAVRVVLALAQGPKGVAQAMVFGALEQTSFAEELQARLGEIQERLGKAIAERMEGKDTLDLNVESDRYLVGGGELIAAILAGGVPGRKGHGVVEGGKKPAVSKVESGPGQGAKATGEGATQIPGRVQSRINIANGRTGTTPLRDNGNPVSAGFDHVLDGHFNREISNSRSVFTIAPDELKGILQSSAVVKSPVVALPDGQFLRTVDVGRAIGTTTLKDGGVPTSVIKVFTDKAGNLITTFPIKVSN</sequence>